<accession>A0A433MIK5</accession>
<dbReference type="GO" id="GO:0016491">
    <property type="term" value="F:oxidoreductase activity"/>
    <property type="evidence" value="ECO:0007669"/>
    <property type="project" value="InterPro"/>
</dbReference>
<dbReference type="AlphaFoldDB" id="A0A433MIK5"/>
<dbReference type="SUPFAM" id="SSF52833">
    <property type="entry name" value="Thioredoxin-like"/>
    <property type="match status" value="1"/>
</dbReference>
<dbReference type="PANTHER" id="PTHR13887">
    <property type="entry name" value="GLUTATHIONE S-TRANSFERASE KAPPA"/>
    <property type="match status" value="1"/>
</dbReference>
<gene>
    <name evidence="2" type="ORF">EJP67_11690</name>
</gene>
<evidence type="ECO:0000313" key="2">
    <source>
        <dbReference type="EMBL" id="RUR67716.1"/>
    </source>
</evidence>
<dbReference type="CDD" id="cd03024">
    <property type="entry name" value="DsbA_FrnE"/>
    <property type="match status" value="1"/>
</dbReference>
<protein>
    <submittedName>
        <fullName evidence="2">DsbA family oxidoreductase</fullName>
    </submittedName>
</protein>
<evidence type="ECO:0000259" key="1">
    <source>
        <dbReference type="Pfam" id="PF01323"/>
    </source>
</evidence>
<dbReference type="Pfam" id="PF01323">
    <property type="entry name" value="DSBA"/>
    <property type="match status" value="1"/>
</dbReference>
<dbReference type="Proteomes" id="UP000281118">
    <property type="component" value="Unassembled WGS sequence"/>
</dbReference>
<evidence type="ECO:0000313" key="3">
    <source>
        <dbReference type="Proteomes" id="UP000281118"/>
    </source>
</evidence>
<organism evidence="2 3">
    <name type="scientific">Variovorax guangxiensis</name>
    <dbReference type="NCBI Taxonomy" id="1775474"/>
    <lineage>
        <taxon>Bacteria</taxon>
        <taxon>Pseudomonadati</taxon>
        <taxon>Pseudomonadota</taxon>
        <taxon>Betaproteobacteria</taxon>
        <taxon>Burkholderiales</taxon>
        <taxon>Comamonadaceae</taxon>
        <taxon>Variovorax</taxon>
    </lineage>
</organism>
<dbReference type="OrthoDB" id="9799122at2"/>
<dbReference type="PANTHER" id="PTHR13887:SF41">
    <property type="entry name" value="THIOREDOXIN SUPERFAMILY PROTEIN"/>
    <property type="match status" value="1"/>
</dbReference>
<feature type="domain" description="DSBA-like thioredoxin" evidence="1">
    <location>
        <begin position="12"/>
        <end position="215"/>
    </location>
</feature>
<dbReference type="Gene3D" id="3.40.30.10">
    <property type="entry name" value="Glutaredoxin"/>
    <property type="match status" value="1"/>
</dbReference>
<dbReference type="RefSeq" id="WP_126021874.1">
    <property type="nucleotide sequence ID" value="NZ_RXFT01000004.1"/>
</dbReference>
<comment type="caution">
    <text evidence="2">The sequence shown here is derived from an EMBL/GenBank/DDBJ whole genome shotgun (WGS) entry which is preliminary data.</text>
</comment>
<sequence>MTSTSSPSRLKIDFVSDVSCPWCAIGLSSLEAALGKVAPEITAELHFQPFELNPQMPPEGQDTFEHLNQKYGSTREQQAQSREMIRQRGAAVGFEFSPEGRPRVYNTFDAHRLLHWAELESPAKQAALKKLLLKAYFTDSQNPSDHEVLVRAATEAGLDAARARQILDSDEFAQETRERERMYTDAGIHSVPAIIINDRHLISGGQPVEVFERALRQIAGAAPSGLATA</sequence>
<name>A0A433MIK5_9BURK</name>
<dbReference type="InterPro" id="IPR036249">
    <property type="entry name" value="Thioredoxin-like_sf"/>
</dbReference>
<dbReference type="InterPro" id="IPR001853">
    <property type="entry name" value="DSBA-like_thioredoxin_dom"/>
</dbReference>
<reference evidence="2 3" key="1">
    <citation type="submission" date="2018-12" db="EMBL/GenBank/DDBJ databases">
        <title>The genome sequences of Variovorax guangxiensis DSM 27352.</title>
        <authorList>
            <person name="Gao J."/>
            <person name="Sun J."/>
        </authorList>
    </citation>
    <scope>NUCLEOTIDE SEQUENCE [LARGE SCALE GENOMIC DNA]</scope>
    <source>
        <strain evidence="2 3">DSM 27352</strain>
    </source>
</reference>
<dbReference type="EMBL" id="RXFT01000004">
    <property type="protein sequence ID" value="RUR67716.1"/>
    <property type="molecule type" value="Genomic_DNA"/>
</dbReference>
<proteinExistence type="predicted"/>